<organism evidence="2">
    <name type="scientific">hydrothermal vent metagenome</name>
    <dbReference type="NCBI Taxonomy" id="652676"/>
    <lineage>
        <taxon>unclassified sequences</taxon>
        <taxon>metagenomes</taxon>
        <taxon>ecological metagenomes</taxon>
    </lineage>
</organism>
<comment type="similarity">
    <text evidence="1">Belongs to the DTD family.</text>
</comment>
<protein>
    <submittedName>
        <fullName evidence="2">D-aminoacyl-tRNA deacylase</fullName>
        <ecNumber evidence="2">3.1.1.96</ecNumber>
    </submittedName>
</protein>
<dbReference type="HAMAP" id="MF_00518">
    <property type="entry name" value="Deacylase_Dtd"/>
    <property type="match status" value="1"/>
</dbReference>
<name>A0A3B0YTK6_9ZZZZ</name>
<dbReference type="GO" id="GO:0051500">
    <property type="term" value="F:D-tyrosyl-tRNA(Tyr) deacylase activity"/>
    <property type="evidence" value="ECO:0007669"/>
    <property type="project" value="TreeGrafter"/>
</dbReference>
<dbReference type="EC" id="3.1.1.96" evidence="2"/>
<dbReference type="EMBL" id="UOFO01000036">
    <property type="protein sequence ID" value="VAW84245.1"/>
    <property type="molecule type" value="Genomic_DNA"/>
</dbReference>
<dbReference type="GO" id="GO:0005737">
    <property type="term" value="C:cytoplasm"/>
    <property type="evidence" value="ECO:0007669"/>
    <property type="project" value="InterPro"/>
</dbReference>
<dbReference type="InterPro" id="IPR003732">
    <property type="entry name" value="Daa-tRNA_deacyls_DTD"/>
</dbReference>
<dbReference type="SUPFAM" id="SSF69500">
    <property type="entry name" value="DTD-like"/>
    <property type="match status" value="1"/>
</dbReference>
<dbReference type="PANTHER" id="PTHR10472">
    <property type="entry name" value="D-TYROSYL-TRNA TYR DEACYLASE"/>
    <property type="match status" value="1"/>
</dbReference>
<evidence type="ECO:0000313" key="2">
    <source>
        <dbReference type="EMBL" id="VAW84245.1"/>
    </source>
</evidence>
<sequence length="149" mass="16331">MIALLQRVTQAHVAVDSYVVGEIQQGLMVLLGVERGDSETEAQRLLERLIGYRVFADKQGKMNLNVQQINGALLLVPQFTLVANTRKGTRPSFSSAARPEDGERLFNNFVSQAKKTSLLVQTGQFGANMAVSLTNDGPVTFWLQVSPPN</sequence>
<keyword evidence="2" id="KW-0378">Hydrolase</keyword>
<dbReference type="Pfam" id="PF02580">
    <property type="entry name" value="Tyr_Deacylase"/>
    <property type="match status" value="1"/>
</dbReference>
<dbReference type="FunFam" id="3.50.80.10:FF:000001">
    <property type="entry name" value="D-aminoacyl-tRNA deacylase"/>
    <property type="match status" value="1"/>
</dbReference>
<dbReference type="PANTHER" id="PTHR10472:SF5">
    <property type="entry name" value="D-AMINOACYL-TRNA DEACYLASE 1"/>
    <property type="match status" value="1"/>
</dbReference>
<proteinExistence type="inferred from homology"/>
<dbReference type="AlphaFoldDB" id="A0A3B0YTK6"/>
<reference evidence="2" key="1">
    <citation type="submission" date="2018-06" db="EMBL/GenBank/DDBJ databases">
        <authorList>
            <person name="Zhirakovskaya E."/>
        </authorList>
    </citation>
    <scope>NUCLEOTIDE SEQUENCE</scope>
</reference>
<evidence type="ECO:0000256" key="1">
    <source>
        <dbReference type="ARBA" id="ARBA00009673"/>
    </source>
</evidence>
<accession>A0A3B0YTK6</accession>
<gene>
    <name evidence="2" type="ORF">MNBD_GAMMA16-1503</name>
</gene>
<dbReference type="InterPro" id="IPR023509">
    <property type="entry name" value="DTD-like_sf"/>
</dbReference>
<dbReference type="Gene3D" id="3.50.80.10">
    <property type="entry name" value="D-tyrosyl-tRNA(Tyr) deacylase"/>
    <property type="match status" value="1"/>
</dbReference>
<dbReference type="NCBIfam" id="TIGR00256">
    <property type="entry name" value="D-aminoacyl-tRNA deacylase"/>
    <property type="match status" value="1"/>
</dbReference>